<accession>A0A834RBR1</accession>
<keyword evidence="4" id="KW-1185">Reference proteome</keyword>
<dbReference type="OrthoDB" id="6513988at2759"/>
<protein>
    <submittedName>
        <fullName evidence="2 3">Uncharacterized protein</fullName>
    </submittedName>
</protein>
<sequence>MLLNRKQSALLNRLLARKIGCNPIIQKDHYERGVSDEINVSGISSTTSPSSLITKDKALCRSINRKSISYDLVVTEVYKNISLPILFWLRSNNFQQKFSNKHDRYEALHQSSRQHQQQFFEDKSFGSEFLPNTDLLRVDGNVSKASSSSSSSSSLLSSSVPSAPVYHVLYSAEYSNSIVYIMAIMGIYILLFSLLIYANWTSFNPTPSSNSSGWKRMRRKHLKSRQHSMILEQYPIMEQIVEIADHPDPKRSTFFKGKIRLIIEKICQLFIQSHSERGKIKDRRRHRANNLNEKIPEIPKAAIEDDFKSEFI</sequence>
<evidence type="ECO:0000313" key="2">
    <source>
        <dbReference type="EMBL" id="KAF7493772.1"/>
    </source>
</evidence>
<evidence type="ECO:0000313" key="3">
    <source>
        <dbReference type="EnsemblMetazoa" id="KAF7493772.1"/>
    </source>
</evidence>
<dbReference type="AlphaFoldDB" id="A0A834RBR1"/>
<evidence type="ECO:0000256" key="1">
    <source>
        <dbReference type="SAM" id="Phobius"/>
    </source>
</evidence>
<keyword evidence="1" id="KW-0812">Transmembrane</keyword>
<keyword evidence="1" id="KW-0472">Membrane</keyword>
<dbReference type="EnsemblMetazoa" id="SSS_6391s_mrna">
    <property type="protein sequence ID" value="KAF7493772.1"/>
    <property type="gene ID" value="SSS_6391"/>
</dbReference>
<evidence type="ECO:0000313" key="4">
    <source>
        <dbReference type="Proteomes" id="UP000070412"/>
    </source>
</evidence>
<dbReference type="EMBL" id="WVUK01000055">
    <property type="protein sequence ID" value="KAF7493772.1"/>
    <property type="molecule type" value="Genomic_DNA"/>
</dbReference>
<keyword evidence="1" id="KW-1133">Transmembrane helix</keyword>
<reference evidence="2" key="2">
    <citation type="submission" date="2020-01" db="EMBL/GenBank/DDBJ databases">
        <authorList>
            <person name="Korhonen P.K.K."/>
            <person name="Guangxu M.G."/>
            <person name="Wang T.W."/>
            <person name="Stroehlein A.J.S."/>
            <person name="Young N.D."/>
            <person name="Ang C.-S.A."/>
            <person name="Fernando D.W.F."/>
            <person name="Lu H.L."/>
            <person name="Taylor S.T."/>
            <person name="Ehtesham M.E.M."/>
            <person name="Najaraj S.H.N."/>
            <person name="Harsha G.H.G."/>
            <person name="Madugundu A.M."/>
            <person name="Renuse S.R."/>
            <person name="Holt D.H."/>
            <person name="Pandey A.P."/>
            <person name="Papenfuss A.P."/>
            <person name="Gasser R.B.G."/>
            <person name="Fischer K.F."/>
        </authorList>
    </citation>
    <scope>NUCLEOTIDE SEQUENCE</scope>
    <source>
        <strain evidence="2">SSS_KF_BRIS2020</strain>
    </source>
</reference>
<reference evidence="3" key="3">
    <citation type="submission" date="2022-06" db="UniProtKB">
        <authorList>
            <consortium name="EnsemblMetazoa"/>
        </authorList>
    </citation>
    <scope>IDENTIFICATION</scope>
</reference>
<organism evidence="2">
    <name type="scientific">Sarcoptes scabiei</name>
    <name type="common">Itch mite</name>
    <name type="synonym">Acarus scabiei</name>
    <dbReference type="NCBI Taxonomy" id="52283"/>
    <lineage>
        <taxon>Eukaryota</taxon>
        <taxon>Metazoa</taxon>
        <taxon>Ecdysozoa</taxon>
        <taxon>Arthropoda</taxon>
        <taxon>Chelicerata</taxon>
        <taxon>Arachnida</taxon>
        <taxon>Acari</taxon>
        <taxon>Acariformes</taxon>
        <taxon>Sarcoptiformes</taxon>
        <taxon>Astigmata</taxon>
        <taxon>Psoroptidia</taxon>
        <taxon>Sarcoptoidea</taxon>
        <taxon>Sarcoptidae</taxon>
        <taxon>Sarcoptinae</taxon>
        <taxon>Sarcoptes</taxon>
    </lineage>
</organism>
<dbReference type="Proteomes" id="UP000070412">
    <property type="component" value="Unassembled WGS sequence"/>
</dbReference>
<gene>
    <name evidence="2" type="ORF">SSS_6391</name>
</gene>
<name>A0A834RBR1_SARSC</name>
<reference evidence="4" key="1">
    <citation type="journal article" date="2020" name="PLoS Negl. Trop. Dis.">
        <title>High-quality nuclear genome for Sarcoptes scabiei-A critical resource for a neglected parasite.</title>
        <authorList>
            <person name="Korhonen P.K."/>
            <person name="Gasser R.B."/>
            <person name="Ma G."/>
            <person name="Wang T."/>
            <person name="Stroehlein A.J."/>
            <person name="Young N.D."/>
            <person name="Ang C.S."/>
            <person name="Fernando D.D."/>
            <person name="Lu H.C."/>
            <person name="Taylor S."/>
            <person name="Reynolds S.L."/>
            <person name="Mofiz E."/>
            <person name="Najaraj S.H."/>
            <person name="Gowda H."/>
            <person name="Madugundu A."/>
            <person name="Renuse S."/>
            <person name="Holt D."/>
            <person name="Pandey A."/>
            <person name="Papenfuss A.T."/>
            <person name="Fischer K."/>
        </authorList>
    </citation>
    <scope>NUCLEOTIDE SEQUENCE [LARGE SCALE GENOMIC DNA]</scope>
</reference>
<feature type="transmembrane region" description="Helical" evidence="1">
    <location>
        <begin position="178"/>
        <end position="200"/>
    </location>
</feature>
<proteinExistence type="predicted"/>